<accession>A0ABS1PZ82</accession>
<name>A0ABS1PZ82_9ACTN</name>
<feature type="region of interest" description="Disordered" evidence="1">
    <location>
        <begin position="1"/>
        <end position="24"/>
    </location>
</feature>
<evidence type="ECO:0000256" key="1">
    <source>
        <dbReference type="SAM" id="MobiDB-lite"/>
    </source>
</evidence>
<proteinExistence type="predicted"/>
<evidence type="ECO:0008006" key="4">
    <source>
        <dbReference type="Google" id="ProtNLM"/>
    </source>
</evidence>
<comment type="caution">
    <text evidence="2">The sequence shown here is derived from an EMBL/GenBank/DDBJ whole genome shotgun (WGS) entry which is preliminary data.</text>
</comment>
<organism evidence="2 3">
    <name type="scientific">Streptomyces endocoffeicus</name>
    <dbReference type="NCBI Taxonomy" id="2898945"/>
    <lineage>
        <taxon>Bacteria</taxon>
        <taxon>Bacillati</taxon>
        <taxon>Actinomycetota</taxon>
        <taxon>Actinomycetes</taxon>
        <taxon>Kitasatosporales</taxon>
        <taxon>Streptomycetaceae</taxon>
        <taxon>Streptomyces</taxon>
    </lineage>
</organism>
<feature type="compositionally biased region" description="Polar residues" evidence="1">
    <location>
        <begin position="1"/>
        <end position="12"/>
    </location>
</feature>
<dbReference type="EMBL" id="JAERRG010000019">
    <property type="protein sequence ID" value="MBL1117737.1"/>
    <property type="molecule type" value="Genomic_DNA"/>
</dbReference>
<dbReference type="RefSeq" id="WP_201855565.1">
    <property type="nucleotide sequence ID" value="NZ_JAERRG010000019.1"/>
</dbReference>
<protein>
    <recommendedName>
        <fullName evidence="4">Integrase</fullName>
    </recommendedName>
</protein>
<dbReference type="Proteomes" id="UP000621510">
    <property type="component" value="Unassembled WGS sequence"/>
</dbReference>
<sequence>MGSAAMANTQPTRRQRGSIRPDGAGFQVRVYAGSDPLTKKPLHLHEQAATLPEAEKARTRLLAKVDEQRHSKGKIMVAKVLDRWMDVARIEESPA</sequence>
<reference evidence="2 3" key="1">
    <citation type="submission" date="2021-01" db="EMBL/GenBank/DDBJ databases">
        <title>WGS of actinomycetes isolated from Thailand.</title>
        <authorList>
            <person name="Thawai C."/>
        </authorList>
    </citation>
    <scope>NUCLEOTIDE SEQUENCE [LARGE SCALE GENOMIC DNA]</scope>
    <source>
        <strain evidence="2 3">CA3R110</strain>
    </source>
</reference>
<keyword evidence="3" id="KW-1185">Reference proteome</keyword>
<gene>
    <name evidence="2" type="ORF">JK364_35955</name>
</gene>
<evidence type="ECO:0000313" key="2">
    <source>
        <dbReference type="EMBL" id="MBL1117737.1"/>
    </source>
</evidence>
<evidence type="ECO:0000313" key="3">
    <source>
        <dbReference type="Proteomes" id="UP000621510"/>
    </source>
</evidence>